<comment type="caution">
    <text evidence="7">The sequence shown here is derived from an EMBL/GenBank/DDBJ whole genome shotgun (WGS) entry which is preliminary data.</text>
</comment>
<sequence>MGVCPKPFRVFHIGYGAGKKGGVCMSFGNQGFVLIVILFILLILVGCSCGF</sequence>
<keyword evidence="4 6" id="KW-1133">Transmembrane helix</keyword>
<dbReference type="EMBL" id="QEWE01000018">
    <property type="protein sequence ID" value="REJ28105.1"/>
    <property type="molecule type" value="Genomic_DNA"/>
</dbReference>
<keyword evidence="3 6" id="KW-0812">Transmembrane</keyword>
<comment type="similarity">
    <text evidence="2">Belongs to the SscA family.</text>
</comment>
<name>A0A3E0K3W4_9BACI</name>
<evidence type="ECO:0000256" key="4">
    <source>
        <dbReference type="ARBA" id="ARBA00022989"/>
    </source>
</evidence>
<proteinExistence type="inferred from homology"/>
<evidence type="ECO:0000256" key="3">
    <source>
        <dbReference type="ARBA" id="ARBA00022692"/>
    </source>
</evidence>
<evidence type="ECO:0000256" key="6">
    <source>
        <dbReference type="SAM" id="Phobius"/>
    </source>
</evidence>
<dbReference type="AlphaFoldDB" id="A0A3E0K3W4"/>
<protein>
    <submittedName>
        <fullName evidence="7">YjcZ family sporulation protein</fullName>
    </submittedName>
</protein>
<keyword evidence="5 6" id="KW-0472">Membrane</keyword>
<dbReference type="Pfam" id="PF09680">
    <property type="entry name" value="YjcZ_2"/>
    <property type="match status" value="1"/>
</dbReference>
<accession>A0A3E0K3W4</accession>
<dbReference type="NCBIfam" id="TIGR01732">
    <property type="entry name" value="tiny_TM_bacill"/>
    <property type="match status" value="1"/>
</dbReference>
<dbReference type="GO" id="GO:0016020">
    <property type="term" value="C:membrane"/>
    <property type="evidence" value="ECO:0007669"/>
    <property type="project" value="UniProtKB-SubCell"/>
</dbReference>
<evidence type="ECO:0000313" key="7">
    <source>
        <dbReference type="EMBL" id="REJ28105.1"/>
    </source>
</evidence>
<dbReference type="Proteomes" id="UP000257014">
    <property type="component" value="Unassembled WGS sequence"/>
</dbReference>
<feature type="transmembrane region" description="Helical" evidence="6">
    <location>
        <begin position="31"/>
        <end position="50"/>
    </location>
</feature>
<evidence type="ECO:0000256" key="1">
    <source>
        <dbReference type="ARBA" id="ARBA00004167"/>
    </source>
</evidence>
<evidence type="ECO:0000256" key="5">
    <source>
        <dbReference type="ARBA" id="ARBA00023136"/>
    </source>
</evidence>
<comment type="subcellular location">
    <subcellularLocation>
        <location evidence="1">Membrane</location>
        <topology evidence="1">Single-pass membrane protein</topology>
    </subcellularLocation>
</comment>
<evidence type="ECO:0000256" key="2">
    <source>
        <dbReference type="ARBA" id="ARBA00010221"/>
    </source>
</evidence>
<reference evidence="7 8" key="1">
    <citation type="submission" date="2018-03" db="EMBL/GenBank/DDBJ databases">
        <authorList>
            <person name="Keele B.F."/>
        </authorList>
    </citation>
    <scope>NUCLEOTIDE SEQUENCE [LARGE SCALE GENOMIC DNA]</scope>
    <source>
        <strain evidence="7">ZCTH4_d</strain>
    </source>
</reference>
<dbReference type="InterPro" id="IPR010070">
    <property type="entry name" value="YjcZ-like"/>
</dbReference>
<dbReference type="RefSeq" id="WP_081626278.1">
    <property type="nucleotide sequence ID" value="NZ_QEWB01000029.1"/>
</dbReference>
<evidence type="ECO:0000313" key="8">
    <source>
        <dbReference type="Proteomes" id="UP000257014"/>
    </source>
</evidence>
<gene>
    <name evidence="7" type="ORF">C6P37_09695</name>
</gene>
<organism evidence="7 8">
    <name type="scientific">Caldibacillus debilis</name>
    <dbReference type="NCBI Taxonomy" id="301148"/>
    <lineage>
        <taxon>Bacteria</taxon>
        <taxon>Bacillati</taxon>
        <taxon>Bacillota</taxon>
        <taxon>Bacilli</taxon>
        <taxon>Bacillales</taxon>
        <taxon>Bacillaceae</taxon>
        <taxon>Caldibacillus</taxon>
    </lineage>
</organism>